<dbReference type="EMBL" id="MLFU01000245">
    <property type="protein sequence ID" value="KAK1471141.1"/>
    <property type="molecule type" value="Genomic_DNA"/>
</dbReference>
<dbReference type="Proteomes" id="UP001227543">
    <property type="component" value="Unassembled WGS sequence"/>
</dbReference>
<dbReference type="GeneID" id="85416889"/>
<comment type="caution">
    <text evidence="1">The sequence shown here is derived from an EMBL/GenBank/DDBJ whole genome shotgun (WGS) entry which is preliminary data.</text>
</comment>
<reference evidence="1 2" key="1">
    <citation type="submission" date="2016-10" db="EMBL/GenBank/DDBJ databases">
        <title>The genome sequence of Colletotrichum fioriniae PJ7.</title>
        <authorList>
            <person name="Baroncelli R."/>
        </authorList>
    </citation>
    <scope>NUCLEOTIDE SEQUENCE [LARGE SCALE GENOMIC DNA]</scope>
    <source>
        <strain evidence="1 2">Tom-12</strain>
    </source>
</reference>
<organism evidence="1 2">
    <name type="scientific">Colletotrichum tamarilloi</name>
    <dbReference type="NCBI Taxonomy" id="1209934"/>
    <lineage>
        <taxon>Eukaryota</taxon>
        <taxon>Fungi</taxon>
        <taxon>Dikarya</taxon>
        <taxon>Ascomycota</taxon>
        <taxon>Pezizomycotina</taxon>
        <taxon>Sordariomycetes</taxon>
        <taxon>Hypocreomycetidae</taxon>
        <taxon>Glomerellales</taxon>
        <taxon>Glomerellaceae</taxon>
        <taxon>Colletotrichum</taxon>
        <taxon>Colletotrichum acutatum species complex</taxon>
    </lineage>
</organism>
<keyword evidence="2" id="KW-1185">Reference proteome</keyword>
<name>A0ABQ9QHV0_9PEZI</name>
<proteinExistence type="predicted"/>
<dbReference type="RefSeq" id="XP_060372764.1">
    <property type="nucleotide sequence ID" value="XM_060532651.1"/>
</dbReference>
<evidence type="ECO:0000313" key="1">
    <source>
        <dbReference type="EMBL" id="KAK1471141.1"/>
    </source>
</evidence>
<accession>A0ABQ9QHV0</accession>
<protein>
    <submittedName>
        <fullName evidence="1">Uncharacterized protein</fullName>
    </submittedName>
</protein>
<evidence type="ECO:0000313" key="2">
    <source>
        <dbReference type="Proteomes" id="UP001227543"/>
    </source>
</evidence>
<gene>
    <name evidence="1" type="ORF">CTAM01_16659</name>
</gene>
<sequence length="62" mass="7013">MVARFMGYWPAALADNVLPNYGTLVARSGTEFGSSDERTIFFLTEYMYIADLRNWGLFHDGG</sequence>